<organism evidence="1 2">
    <name type="scientific">Bauhinia variegata</name>
    <name type="common">Purple orchid tree</name>
    <name type="synonym">Phanera variegata</name>
    <dbReference type="NCBI Taxonomy" id="167791"/>
    <lineage>
        <taxon>Eukaryota</taxon>
        <taxon>Viridiplantae</taxon>
        <taxon>Streptophyta</taxon>
        <taxon>Embryophyta</taxon>
        <taxon>Tracheophyta</taxon>
        <taxon>Spermatophyta</taxon>
        <taxon>Magnoliopsida</taxon>
        <taxon>eudicotyledons</taxon>
        <taxon>Gunneridae</taxon>
        <taxon>Pentapetalae</taxon>
        <taxon>rosids</taxon>
        <taxon>fabids</taxon>
        <taxon>Fabales</taxon>
        <taxon>Fabaceae</taxon>
        <taxon>Cercidoideae</taxon>
        <taxon>Cercideae</taxon>
        <taxon>Bauhiniinae</taxon>
        <taxon>Bauhinia</taxon>
    </lineage>
</organism>
<name>A0ACB9KPE0_BAUVA</name>
<dbReference type="Proteomes" id="UP000828941">
    <property type="component" value="Chromosome 13"/>
</dbReference>
<evidence type="ECO:0000313" key="2">
    <source>
        <dbReference type="Proteomes" id="UP000828941"/>
    </source>
</evidence>
<reference evidence="1 2" key="1">
    <citation type="journal article" date="2022" name="DNA Res.">
        <title>Chromosomal-level genome assembly of the orchid tree Bauhinia variegata (Leguminosae; Cercidoideae) supports the allotetraploid origin hypothesis of Bauhinia.</title>
        <authorList>
            <person name="Zhong Y."/>
            <person name="Chen Y."/>
            <person name="Zheng D."/>
            <person name="Pang J."/>
            <person name="Liu Y."/>
            <person name="Luo S."/>
            <person name="Meng S."/>
            <person name="Qian L."/>
            <person name="Wei D."/>
            <person name="Dai S."/>
            <person name="Zhou R."/>
        </authorList>
    </citation>
    <scope>NUCLEOTIDE SEQUENCE [LARGE SCALE GENOMIC DNA]</scope>
    <source>
        <strain evidence="1">BV-YZ2020</strain>
    </source>
</reference>
<protein>
    <submittedName>
        <fullName evidence="1">Uncharacterized protein</fullName>
    </submittedName>
</protein>
<keyword evidence="2" id="KW-1185">Reference proteome</keyword>
<dbReference type="EMBL" id="CM039438">
    <property type="protein sequence ID" value="KAI4299161.1"/>
    <property type="molecule type" value="Genomic_DNA"/>
</dbReference>
<comment type="caution">
    <text evidence="1">The sequence shown here is derived from an EMBL/GenBank/DDBJ whole genome shotgun (WGS) entry which is preliminary data.</text>
</comment>
<gene>
    <name evidence="1" type="ORF">L6164_032646</name>
</gene>
<proteinExistence type="predicted"/>
<evidence type="ECO:0000313" key="1">
    <source>
        <dbReference type="EMBL" id="KAI4299161.1"/>
    </source>
</evidence>
<accession>A0ACB9KPE0</accession>
<sequence length="514" mass="59488">MEQVFERYNLHSEVQSHSSRELQIESESYNKLRKEAADKTHELRQLNGEELQGCSLRELQKLEEQIEMGLRRVSKAKDERLVREISVLKRKGVQMMQENRQLKQRVACEQGQSSEPITVCSLPDSPQDHDSSDTSLKLGCPIINKTKPSMGSPLSFYSFSCLRILEPSRDGYLELLVCLPYVAICLSICCDMSSDARFTKEIGMHRVKFSSSSSKQLQFSPTFSTWDIATVQTKRKRNLEVHYEQIKDSAVFMPQAEQIICFFTIYEKREERIEKREERREKTKLKYSETQPIFVLNSPIAVSPARKMTRRKIQIKKIDDITARQVTFSKRRRGLFKKALELTTLCDAEIALLVFSNTGRLFEYSSSSMQDVIDRYCLQTGNLEKLDQPSVVLAHQIECCNYNVLSKEVQEKTLELSRMKGEELQGMTFKELQKLEDLLSTRLNRVSRAKNEIIHRDISVLKKKGAQLLEVNKQLKQLQRKHEQGRQPFDTSLKLGLPIPDQNQSLSTMRGMQQ</sequence>